<dbReference type="AlphaFoldDB" id="A0AAD2JNW7"/>
<keyword evidence="4" id="KW-1185">Reference proteome</keyword>
<dbReference type="PANTHER" id="PTHR33418:SF1">
    <property type="entry name" value="HELICASE-ASSOCIATED DOMAIN-CONTAINING PROTEIN"/>
    <property type="match status" value="1"/>
</dbReference>
<dbReference type="Gene3D" id="6.10.140.530">
    <property type="match status" value="2"/>
</dbReference>
<name>A0AAD2JNW7_9STRA</name>
<organism evidence="3 4">
    <name type="scientific">Cylindrotheca closterium</name>
    <dbReference type="NCBI Taxonomy" id="2856"/>
    <lineage>
        <taxon>Eukaryota</taxon>
        <taxon>Sar</taxon>
        <taxon>Stramenopiles</taxon>
        <taxon>Ochrophyta</taxon>
        <taxon>Bacillariophyta</taxon>
        <taxon>Bacillariophyceae</taxon>
        <taxon>Bacillariophycidae</taxon>
        <taxon>Bacillariales</taxon>
        <taxon>Bacillariaceae</taxon>
        <taxon>Cylindrotheca</taxon>
    </lineage>
</organism>
<dbReference type="Proteomes" id="UP001295423">
    <property type="component" value="Unassembled WGS sequence"/>
</dbReference>
<evidence type="ECO:0000256" key="1">
    <source>
        <dbReference type="SAM" id="MobiDB-lite"/>
    </source>
</evidence>
<proteinExistence type="predicted"/>
<gene>
    <name evidence="3" type="ORF">CYCCA115_LOCUS22722</name>
</gene>
<protein>
    <recommendedName>
        <fullName evidence="2">Helicase-associated domain-containing protein</fullName>
    </recommendedName>
</protein>
<evidence type="ECO:0000313" key="3">
    <source>
        <dbReference type="EMBL" id="CAJ1967332.1"/>
    </source>
</evidence>
<accession>A0AAD2JNW7</accession>
<dbReference type="PANTHER" id="PTHR33418">
    <property type="entry name" value="HELICASE-ASSOCIATED"/>
    <property type="match status" value="1"/>
</dbReference>
<dbReference type="Pfam" id="PF03457">
    <property type="entry name" value="HA"/>
    <property type="match status" value="2"/>
</dbReference>
<feature type="domain" description="Helicase-associated" evidence="2">
    <location>
        <begin position="304"/>
        <end position="372"/>
    </location>
</feature>
<feature type="region of interest" description="Disordered" evidence="1">
    <location>
        <begin position="89"/>
        <end position="110"/>
    </location>
</feature>
<evidence type="ECO:0000313" key="4">
    <source>
        <dbReference type="Proteomes" id="UP001295423"/>
    </source>
</evidence>
<dbReference type="InterPro" id="IPR005114">
    <property type="entry name" value="Helicase_assoc"/>
</dbReference>
<feature type="domain" description="Helicase-associated" evidence="2">
    <location>
        <begin position="378"/>
        <end position="445"/>
    </location>
</feature>
<evidence type="ECO:0000259" key="2">
    <source>
        <dbReference type="Pfam" id="PF03457"/>
    </source>
</evidence>
<sequence>MNNGSNNVAAADRSTPYTAHSFNFQNTSVGCGPSGAAAPSEATSAIPQEIFKNAANPLLAAAANSAYASNKAKDSLLQHMATSFMAANNNKNNRRSMPEAPSGLFDNRNSLDPSSAIAQATAVVGAPTATAVPNTTTSLSRLNAATNASALSASNMLNNGNAFSTPEDLFEPIDFNSSSAFVGGMFDSSSSSNMNGQQDNALSRMLSMALDEVTTGFDSDPIAIDCNSLFNMDPFQQQLQEQQQQVQSRQPMFSQNTFLQSGANNNKRIMPLSVDVTANTPNKRARIAAKEDDDSKAPRFRPYQEKQWVEQFDELLKFKEERGHCLVPHTFEENPTLSRWVKRQRYQYKLKQEFKPSTMTDARIVKLEKVGFVWDSHAAAWEERRNELAAYKAEYGDCNVPSNYPQNPQLATWVKCQRRQCKLFWCGKTSNMTADRFASLNQLGFTWELRHGSTTSTKMAAQAMGNLSY</sequence>
<comment type="caution">
    <text evidence="3">The sequence shown here is derived from an EMBL/GenBank/DDBJ whole genome shotgun (WGS) entry which is preliminary data.</text>
</comment>
<dbReference type="EMBL" id="CAKOGP040002325">
    <property type="protein sequence ID" value="CAJ1967332.1"/>
    <property type="molecule type" value="Genomic_DNA"/>
</dbReference>
<reference evidence="3" key="1">
    <citation type="submission" date="2023-08" db="EMBL/GenBank/DDBJ databases">
        <authorList>
            <person name="Audoor S."/>
            <person name="Bilcke G."/>
        </authorList>
    </citation>
    <scope>NUCLEOTIDE SEQUENCE</scope>
</reference>